<dbReference type="PANTHER" id="PTHR44591">
    <property type="entry name" value="STRESS RESPONSE REGULATOR PROTEIN 1"/>
    <property type="match status" value="1"/>
</dbReference>
<accession>A0A6G4TYH3</accession>
<dbReference type="SMART" id="SM00448">
    <property type="entry name" value="REC"/>
    <property type="match status" value="1"/>
</dbReference>
<name>A0A6G4TYH3_9ACTN</name>
<evidence type="ECO:0000313" key="5">
    <source>
        <dbReference type="Proteomes" id="UP000481583"/>
    </source>
</evidence>
<dbReference type="RefSeq" id="WP_165237045.1">
    <property type="nucleotide sequence ID" value="NZ_JAAKZV010000049.1"/>
</dbReference>
<keyword evidence="5" id="KW-1185">Reference proteome</keyword>
<dbReference type="AlphaFoldDB" id="A0A6G4TYH3"/>
<dbReference type="PROSITE" id="PS50110">
    <property type="entry name" value="RESPONSE_REGULATORY"/>
    <property type="match status" value="1"/>
</dbReference>
<dbReference type="Proteomes" id="UP000481583">
    <property type="component" value="Unassembled WGS sequence"/>
</dbReference>
<dbReference type="PANTHER" id="PTHR44591:SF3">
    <property type="entry name" value="RESPONSE REGULATORY DOMAIN-CONTAINING PROTEIN"/>
    <property type="match status" value="1"/>
</dbReference>
<dbReference type="InterPro" id="IPR011006">
    <property type="entry name" value="CheY-like_superfamily"/>
</dbReference>
<feature type="domain" description="Response regulatory" evidence="3">
    <location>
        <begin position="5"/>
        <end position="122"/>
    </location>
</feature>
<evidence type="ECO:0000256" key="2">
    <source>
        <dbReference type="PROSITE-ProRule" id="PRU00169"/>
    </source>
</evidence>
<dbReference type="GO" id="GO:0000160">
    <property type="term" value="P:phosphorelay signal transduction system"/>
    <property type="evidence" value="ECO:0007669"/>
    <property type="project" value="InterPro"/>
</dbReference>
<dbReference type="InterPro" id="IPR001789">
    <property type="entry name" value="Sig_transdc_resp-reg_receiver"/>
</dbReference>
<proteinExistence type="predicted"/>
<protein>
    <submittedName>
        <fullName evidence="4">Response regulator</fullName>
    </submittedName>
</protein>
<organism evidence="4 5">
    <name type="scientific">Streptomyces coryli</name>
    <dbReference type="NCBI Taxonomy" id="1128680"/>
    <lineage>
        <taxon>Bacteria</taxon>
        <taxon>Bacillati</taxon>
        <taxon>Actinomycetota</taxon>
        <taxon>Actinomycetes</taxon>
        <taxon>Kitasatosporales</taxon>
        <taxon>Streptomycetaceae</taxon>
        <taxon>Streptomyces</taxon>
    </lineage>
</organism>
<feature type="modified residue" description="4-aspartylphosphate" evidence="2">
    <location>
        <position position="54"/>
    </location>
</feature>
<evidence type="ECO:0000256" key="1">
    <source>
        <dbReference type="ARBA" id="ARBA00022553"/>
    </source>
</evidence>
<dbReference type="Gene3D" id="3.40.50.2300">
    <property type="match status" value="1"/>
</dbReference>
<evidence type="ECO:0000259" key="3">
    <source>
        <dbReference type="PROSITE" id="PS50110"/>
    </source>
</evidence>
<dbReference type="SUPFAM" id="SSF52172">
    <property type="entry name" value="CheY-like"/>
    <property type="match status" value="1"/>
</dbReference>
<keyword evidence="1 2" id="KW-0597">Phosphoprotein</keyword>
<sequence length="182" mass="19951">MHRTKILLVDDRPENLLALQAMLEDLEQDLVTASSGDEALKALMVDEFALILLDVQMPGMDGFETAECIKARERTRDIPIIFLTAIDADPKHAFRGYSTGAVDFLTKPIDPVVLRTKVGVFVALHLKALRLRDEIRATEAAGADQLARALAGLRKAVEVLGPQADVSHVLFPERSDGAPREV</sequence>
<dbReference type="InterPro" id="IPR050595">
    <property type="entry name" value="Bact_response_regulator"/>
</dbReference>
<dbReference type="EMBL" id="JAAKZV010000049">
    <property type="protein sequence ID" value="NGN65025.1"/>
    <property type="molecule type" value="Genomic_DNA"/>
</dbReference>
<gene>
    <name evidence="4" type="ORF">G5C51_14110</name>
</gene>
<evidence type="ECO:0000313" key="4">
    <source>
        <dbReference type="EMBL" id="NGN65025.1"/>
    </source>
</evidence>
<dbReference type="Pfam" id="PF00072">
    <property type="entry name" value="Response_reg"/>
    <property type="match status" value="1"/>
</dbReference>
<reference evidence="4 5" key="1">
    <citation type="submission" date="2020-02" db="EMBL/GenBank/DDBJ databases">
        <title>Whole-genome analyses of novel actinobacteria.</title>
        <authorList>
            <person name="Sahin N."/>
        </authorList>
    </citation>
    <scope>NUCLEOTIDE SEQUENCE [LARGE SCALE GENOMIC DNA]</scope>
    <source>
        <strain evidence="4 5">A7024</strain>
    </source>
</reference>
<comment type="caution">
    <text evidence="4">The sequence shown here is derived from an EMBL/GenBank/DDBJ whole genome shotgun (WGS) entry which is preliminary data.</text>
</comment>